<dbReference type="PANTHER" id="PTHR31439">
    <property type="entry name" value="EXPRESSED PROTEIN"/>
    <property type="match status" value="1"/>
</dbReference>
<dbReference type="AlphaFoldDB" id="A0A5K1GKF6"/>
<proteinExistence type="predicted"/>
<name>A0A5K1GKF6_9MAGN</name>
<evidence type="ECO:0000313" key="1">
    <source>
        <dbReference type="EMBL" id="VVW77697.1"/>
    </source>
</evidence>
<sequence length="506" mass="56891">MEISKWIVDLPSMEGWSGPAASSKTFELMGSHDDQGKSLILRAERTSGSKQEALVTFSLGLSAPADESTTLWVSNPFSISGNVMEETVVPLLVQLLEEIINRAPNNSSVPLFKLTTDLSDTFLSYPAESLYHFLDFVFTCRFFWLCLCNAPSEIGSLFFQKFSSKLVASSCKQILKAFLTSIGADFELKFTRSLSYIYTKLLILRSFDVKSKEPNLGIYSSSYASASHDFLVFKGYVPLLAMNQEWTNENKQGLLLDTAESVLRYTLAHQQLEAVAQFEYSVHRTENYLKVDFKVDNIRINVSQLRFNGSELLCDEKHFPSRVCITLGPELGSSYVVSTSLGRSTPNHEKEIKAQKTIKGNFVKTKLPILKTTARTATRRRVKSWTVDQAAEGDTATLDMILCDNSSGVEVAAWRPGANTQVDLRNSFRKRYAGANRALGKAGGVVFAGDEYGEQVSWRLKKEAEGRELQWKVGFRVWLTYIPNDCKTSYLETRCVQWEEEFSFTV</sequence>
<dbReference type="Gramene" id="NC9G0168780.1">
    <property type="protein sequence ID" value="NC9G0168780.1:cds"/>
    <property type="gene ID" value="NC9G0168780"/>
</dbReference>
<organism evidence="1">
    <name type="scientific">Nymphaea colorata</name>
    <name type="common">pocket water lily</name>
    <dbReference type="NCBI Taxonomy" id="210225"/>
    <lineage>
        <taxon>Eukaryota</taxon>
        <taxon>Viridiplantae</taxon>
        <taxon>Streptophyta</taxon>
        <taxon>Embryophyta</taxon>
        <taxon>Tracheophyta</taxon>
        <taxon>Spermatophyta</taxon>
        <taxon>Magnoliopsida</taxon>
        <taxon>Nymphaeales</taxon>
        <taxon>Nymphaeaceae</taxon>
        <taxon>Nymphaea</taxon>
    </lineage>
</organism>
<protein>
    <submittedName>
        <fullName evidence="1">Uncharacterized protein</fullName>
    </submittedName>
</protein>
<dbReference type="PANTHER" id="PTHR31439:SF7">
    <property type="entry name" value="EXPRESSED PROTEIN"/>
    <property type="match status" value="1"/>
</dbReference>
<accession>A0A5K1GKF6</accession>
<dbReference type="EMBL" id="LR721787">
    <property type="protein sequence ID" value="VVW77697.1"/>
    <property type="molecule type" value="Genomic_DNA"/>
</dbReference>
<reference evidence="1" key="1">
    <citation type="submission" date="2019-09" db="EMBL/GenBank/DDBJ databases">
        <authorList>
            <person name="Zhang L."/>
        </authorList>
    </citation>
    <scope>NUCLEOTIDE SEQUENCE</scope>
</reference>
<gene>
    <name evidence="1" type="ORF">NYM_LOCUS27165</name>
</gene>